<feature type="domain" description="VOC" evidence="2">
    <location>
        <begin position="58"/>
        <end position="180"/>
    </location>
</feature>
<dbReference type="InterPro" id="IPR037523">
    <property type="entry name" value="VOC_core"/>
</dbReference>
<dbReference type="Gene3D" id="3.30.720.110">
    <property type="match status" value="1"/>
</dbReference>
<proteinExistence type="predicted"/>
<feature type="domain" description="VOC" evidence="2">
    <location>
        <begin position="192"/>
        <end position="304"/>
    </location>
</feature>
<dbReference type="PANTHER" id="PTHR33993:SF14">
    <property type="entry name" value="GB|AAF24581.1"/>
    <property type="match status" value="1"/>
</dbReference>
<accession>A0ABP3S7C1</accession>
<sequence length="425" mass="44919">MADPLDVLRGPDGPVGPDPTFAARLRARLERALAAPEGVDVSSTALEIEPTATLPPLTTALTPYLTVADGRGAIGWYAEVFGALVAEPPYEMPDGRIGHAELRVGGARLYLADEFPDLDLGAPTGVTSVTLHLAVTDVDATVAAARAAGATVEREPADYPYGRNGVVRDPFGHRWLLDQAAAPAGFAEGEGDVGYLSLWVRDLDRAEAFYAHVLGWTFAERNPHARAVSGSMSRAIVALDAPNAEFWPDPRPGAFASRAVADIDAAVARVRAAGGRASDPQDTPYGRSADCVDDQGLPFSLHERGPGEPRPAANGERHGDVAYVTVLTPDSARFRAFSESVFGWTFSPGRVADGWGVDGPAPMTGVAGGSEHPELVPMYRVDDIAAAVERVREAGGTATDPEHQPYGQWSQCTDDQGLPFHLGQL</sequence>
<protein>
    <submittedName>
        <fullName evidence="3">VOC family protein</fullName>
    </submittedName>
</protein>
<name>A0ABP3S7C1_9ACTN</name>
<dbReference type="CDD" id="cd07246">
    <property type="entry name" value="VOC_like"/>
    <property type="match status" value="1"/>
</dbReference>
<dbReference type="PANTHER" id="PTHR33993">
    <property type="entry name" value="GLYOXALASE-RELATED"/>
    <property type="match status" value="1"/>
</dbReference>
<feature type="domain" description="VOC" evidence="2">
    <location>
        <begin position="320"/>
        <end position="425"/>
    </location>
</feature>
<reference evidence="4" key="1">
    <citation type="journal article" date="2019" name="Int. J. Syst. Evol. Microbiol.">
        <title>The Global Catalogue of Microorganisms (GCM) 10K type strain sequencing project: providing services to taxonomists for standard genome sequencing and annotation.</title>
        <authorList>
            <consortium name="The Broad Institute Genomics Platform"/>
            <consortium name="The Broad Institute Genome Sequencing Center for Infectious Disease"/>
            <person name="Wu L."/>
            <person name="Ma J."/>
        </authorList>
    </citation>
    <scope>NUCLEOTIDE SEQUENCE [LARGE SCALE GENOMIC DNA]</scope>
    <source>
        <strain evidence="4">JCM 10671</strain>
    </source>
</reference>
<dbReference type="EMBL" id="BAAAHE010000025">
    <property type="protein sequence ID" value="GAA0625452.1"/>
    <property type="molecule type" value="Genomic_DNA"/>
</dbReference>
<evidence type="ECO:0000256" key="1">
    <source>
        <dbReference type="SAM" id="MobiDB-lite"/>
    </source>
</evidence>
<dbReference type="InterPro" id="IPR052164">
    <property type="entry name" value="Anthracycline_SecMetBiosynth"/>
</dbReference>
<dbReference type="Proteomes" id="UP001500957">
    <property type="component" value="Unassembled WGS sequence"/>
</dbReference>
<feature type="region of interest" description="Disordered" evidence="1">
    <location>
        <begin position="296"/>
        <end position="317"/>
    </location>
</feature>
<dbReference type="InterPro" id="IPR004360">
    <property type="entry name" value="Glyas_Fos-R_dOase_dom"/>
</dbReference>
<dbReference type="Gene3D" id="3.10.180.10">
    <property type="entry name" value="2,3-Dihydroxybiphenyl 1,2-Dioxygenase, domain 1"/>
    <property type="match status" value="2"/>
</dbReference>
<keyword evidence="4" id="KW-1185">Reference proteome</keyword>
<dbReference type="SUPFAM" id="SSF54593">
    <property type="entry name" value="Glyoxalase/Bleomycin resistance protein/Dihydroxybiphenyl dioxygenase"/>
    <property type="match status" value="3"/>
</dbReference>
<evidence type="ECO:0000313" key="3">
    <source>
        <dbReference type="EMBL" id="GAA0625452.1"/>
    </source>
</evidence>
<dbReference type="Gene3D" id="3.30.720.120">
    <property type="match status" value="1"/>
</dbReference>
<organism evidence="3 4">
    <name type="scientific">Sporichthya brevicatena</name>
    <dbReference type="NCBI Taxonomy" id="171442"/>
    <lineage>
        <taxon>Bacteria</taxon>
        <taxon>Bacillati</taxon>
        <taxon>Actinomycetota</taxon>
        <taxon>Actinomycetes</taxon>
        <taxon>Sporichthyales</taxon>
        <taxon>Sporichthyaceae</taxon>
        <taxon>Sporichthya</taxon>
    </lineage>
</organism>
<dbReference type="PROSITE" id="PS51819">
    <property type="entry name" value="VOC"/>
    <property type="match status" value="3"/>
</dbReference>
<evidence type="ECO:0000259" key="2">
    <source>
        <dbReference type="PROSITE" id="PS51819"/>
    </source>
</evidence>
<dbReference type="Pfam" id="PF00903">
    <property type="entry name" value="Glyoxalase"/>
    <property type="match status" value="2"/>
</dbReference>
<dbReference type="InterPro" id="IPR029068">
    <property type="entry name" value="Glyas_Bleomycin-R_OHBP_Dase"/>
</dbReference>
<evidence type="ECO:0000313" key="4">
    <source>
        <dbReference type="Proteomes" id="UP001500957"/>
    </source>
</evidence>
<dbReference type="RefSeq" id="WP_344606314.1">
    <property type="nucleotide sequence ID" value="NZ_BAAAHE010000025.1"/>
</dbReference>
<gene>
    <name evidence="3" type="ORF">GCM10009547_30950</name>
</gene>
<comment type="caution">
    <text evidence="3">The sequence shown here is derived from an EMBL/GenBank/DDBJ whole genome shotgun (WGS) entry which is preliminary data.</text>
</comment>